<keyword evidence="16" id="KW-1185">Reference proteome</keyword>
<evidence type="ECO:0000256" key="6">
    <source>
        <dbReference type="ARBA" id="ARBA00023125"/>
    </source>
</evidence>
<keyword evidence="9 12" id="KW-0234">DNA repair</keyword>
<comment type="cofactor">
    <cofactor evidence="12">
        <name>Mg(2+)</name>
        <dbReference type="ChEBI" id="CHEBI:18420"/>
    </cofactor>
</comment>
<keyword evidence="8 12" id="KW-0233">DNA recombination</keyword>
<comment type="caution">
    <text evidence="15">The sequence shown here is derived from an EMBL/GenBank/DDBJ whole genome shotgun (WGS) entry which is preliminary data.</text>
</comment>
<dbReference type="InterPro" id="IPR027417">
    <property type="entry name" value="P-loop_NTPase"/>
</dbReference>
<dbReference type="EC" id="5.6.2.3" evidence="12"/>
<dbReference type="InterPro" id="IPR048293">
    <property type="entry name" value="PIF1_RRM3_pfh1"/>
</dbReference>
<dbReference type="GO" id="GO:0005739">
    <property type="term" value="C:mitochondrion"/>
    <property type="evidence" value="ECO:0007669"/>
    <property type="project" value="UniProtKB-SubCell"/>
</dbReference>
<evidence type="ECO:0000256" key="5">
    <source>
        <dbReference type="ARBA" id="ARBA00022840"/>
    </source>
</evidence>
<dbReference type="Gene3D" id="3.40.50.300">
    <property type="entry name" value="P-loop containing nucleotide triphosphate hydrolases"/>
    <property type="match status" value="2"/>
</dbReference>
<dbReference type="Proteomes" id="UP000217199">
    <property type="component" value="Unassembled WGS sequence"/>
</dbReference>
<dbReference type="Pfam" id="PF21530">
    <property type="entry name" value="Pif1_2B_dom"/>
    <property type="match status" value="1"/>
</dbReference>
<dbReference type="InterPro" id="IPR010285">
    <property type="entry name" value="DNA_helicase_pif1-like_DEAD"/>
</dbReference>
<evidence type="ECO:0000256" key="7">
    <source>
        <dbReference type="ARBA" id="ARBA00023128"/>
    </source>
</evidence>
<reference evidence="15 16" key="1">
    <citation type="journal article" date="2017" name="Mol. Ecol.">
        <title>Comparative and population genomic landscape of Phellinus noxius: A hypervariable fungus causing root rot in trees.</title>
        <authorList>
            <person name="Chung C.L."/>
            <person name="Lee T.J."/>
            <person name="Akiba M."/>
            <person name="Lee H.H."/>
            <person name="Kuo T.H."/>
            <person name="Liu D."/>
            <person name="Ke H.M."/>
            <person name="Yokoi T."/>
            <person name="Roa M.B."/>
            <person name="Lu M.J."/>
            <person name="Chang Y.Y."/>
            <person name="Ann P.J."/>
            <person name="Tsai J.N."/>
            <person name="Chen C.Y."/>
            <person name="Tzean S.S."/>
            <person name="Ota Y."/>
            <person name="Hattori T."/>
            <person name="Sahashi N."/>
            <person name="Liou R.F."/>
            <person name="Kikuchi T."/>
            <person name="Tsai I.J."/>
        </authorList>
    </citation>
    <scope>NUCLEOTIDE SEQUENCE [LARGE SCALE GENOMIC DNA]</scope>
    <source>
        <strain evidence="15 16">FFPRI411160</strain>
    </source>
</reference>
<evidence type="ECO:0000256" key="2">
    <source>
        <dbReference type="ARBA" id="ARBA00022763"/>
    </source>
</evidence>
<dbReference type="InterPro" id="IPR049163">
    <property type="entry name" value="Pif1-like_2B_dom"/>
</dbReference>
<proteinExistence type="inferred from homology"/>
<keyword evidence="7 12" id="KW-0496">Mitochondrion</keyword>
<dbReference type="GO" id="GO:0000723">
    <property type="term" value="P:telomere maintenance"/>
    <property type="evidence" value="ECO:0007669"/>
    <property type="project" value="InterPro"/>
</dbReference>
<organism evidence="15 16">
    <name type="scientific">Pyrrhoderma noxium</name>
    <dbReference type="NCBI Taxonomy" id="2282107"/>
    <lineage>
        <taxon>Eukaryota</taxon>
        <taxon>Fungi</taxon>
        <taxon>Dikarya</taxon>
        <taxon>Basidiomycota</taxon>
        <taxon>Agaricomycotina</taxon>
        <taxon>Agaricomycetes</taxon>
        <taxon>Hymenochaetales</taxon>
        <taxon>Hymenochaetaceae</taxon>
        <taxon>Pyrrhoderma</taxon>
    </lineage>
</organism>
<comment type="function">
    <text evidence="12">DNA-dependent ATPase and 5'-3' DNA helicase required for the maintenance of both mitochondrial and nuclear genome stability.</text>
</comment>
<evidence type="ECO:0000313" key="15">
    <source>
        <dbReference type="EMBL" id="PAV21915.1"/>
    </source>
</evidence>
<dbReference type="GO" id="GO:0016887">
    <property type="term" value="F:ATP hydrolysis activity"/>
    <property type="evidence" value="ECO:0007669"/>
    <property type="project" value="RHEA"/>
</dbReference>
<dbReference type="GO" id="GO:0006310">
    <property type="term" value="P:DNA recombination"/>
    <property type="evidence" value="ECO:0007669"/>
    <property type="project" value="UniProtKB-UniRule"/>
</dbReference>
<evidence type="ECO:0000256" key="12">
    <source>
        <dbReference type="HAMAP-Rule" id="MF_03176"/>
    </source>
</evidence>
<dbReference type="CDD" id="cd18809">
    <property type="entry name" value="SF1_C_RecD"/>
    <property type="match status" value="1"/>
</dbReference>
<dbReference type="InterPro" id="IPR051055">
    <property type="entry name" value="PIF1_helicase"/>
</dbReference>
<dbReference type="SMART" id="SM00382">
    <property type="entry name" value="AAA"/>
    <property type="match status" value="1"/>
</dbReference>
<evidence type="ECO:0000313" key="16">
    <source>
        <dbReference type="Proteomes" id="UP000217199"/>
    </source>
</evidence>
<keyword evidence="4 12" id="KW-0347">Helicase</keyword>
<feature type="binding site" evidence="12">
    <location>
        <begin position="161"/>
        <end position="168"/>
    </location>
    <ligand>
        <name>ATP</name>
        <dbReference type="ChEBI" id="CHEBI:30616"/>
    </ligand>
</feature>
<dbReference type="GO" id="GO:0006281">
    <property type="term" value="P:DNA repair"/>
    <property type="evidence" value="ECO:0007669"/>
    <property type="project" value="UniProtKB-UniRule"/>
</dbReference>
<evidence type="ECO:0000256" key="11">
    <source>
        <dbReference type="ARBA" id="ARBA00023242"/>
    </source>
</evidence>
<evidence type="ECO:0000259" key="14">
    <source>
        <dbReference type="SMART" id="SM00382"/>
    </source>
</evidence>
<evidence type="ECO:0000256" key="9">
    <source>
        <dbReference type="ARBA" id="ARBA00023204"/>
    </source>
</evidence>
<dbReference type="AlphaFoldDB" id="A0A286UR16"/>
<dbReference type="GO" id="GO:0003677">
    <property type="term" value="F:DNA binding"/>
    <property type="evidence" value="ECO:0007669"/>
    <property type="project" value="UniProtKB-KW"/>
</dbReference>
<comment type="similarity">
    <text evidence="12">Belongs to the helicase family. PIF1 subfamily.</text>
</comment>
<dbReference type="Pfam" id="PF05970">
    <property type="entry name" value="PIF1"/>
    <property type="match status" value="1"/>
</dbReference>
<comment type="catalytic activity">
    <reaction evidence="12">
        <text>ATP + H2O = ADP + phosphate + H(+)</text>
        <dbReference type="Rhea" id="RHEA:13065"/>
        <dbReference type="ChEBI" id="CHEBI:15377"/>
        <dbReference type="ChEBI" id="CHEBI:15378"/>
        <dbReference type="ChEBI" id="CHEBI:30616"/>
        <dbReference type="ChEBI" id="CHEBI:43474"/>
        <dbReference type="ChEBI" id="CHEBI:456216"/>
        <dbReference type="EC" id="5.6.2.3"/>
    </reaction>
</comment>
<comment type="subcellular location">
    <subcellularLocation>
        <location evidence="12">Nucleus</location>
    </subcellularLocation>
    <subcellularLocation>
        <location evidence="12">Mitochondrion</location>
    </subcellularLocation>
</comment>
<name>A0A286UR16_9AGAM</name>
<gene>
    <name evidence="12" type="primary">PIF1</name>
    <name evidence="15" type="ORF">PNOK_0187200</name>
</gene>
<dbReference type="InParanoid" id="A0A286UR16"/>
<feature type="region of interest" description="Disordered" evidence="13">
    <location>
        <begin position="72"/>
        <end position="137"/>
    </location>
</feature>
<dbReference type="PANTHER" id="PTHR47642:SF5">
    <property type="entry name" value="ATP-DEPENDENT DNA HELICASE"/>
    <property type="match status" value="1"/>
</dbReference>
<protein>
    <recommendedName>
        <fullName evidence="12">ATP-dependent DNA helicase PIF1</fullName>
        <ecNumber evidence="12">5.6.2.3</ecNumber>
    </recommendedName>
    <alternativeName>
        <fullName evidence="12">DNA 5'-3' helicase PIF1</fullName>
    </alternativeName>
    <alternativeName>
        <fullName evidence="12">DNA repair and recombination helicase PIF1</fullName>
    </alternativeName>
</protein>
<dbReference type="PANTHER" id="PTHR47642">
    <property type="entry name" value="ATP-DEPENDENT DNA HELICASE"/>
    <property type="match status" value="1"/>
</dbReference>
<keyword evidence="3 12" id="KW-0378">Hydrolase</keyword>
<comment type="subunit">
    <text evidence="12">Monomer.</text>
</comment>
<dbReference type="GO" id="GO:0005634">
    <property type="term" value="C:nucleus"/>
    <property type="evidence" value="ECO:0007669"/>
    <property type="project" value="UniProtKB-SubCell"/>
</dbReference>
<feature type="DNA-binding region" evidence="12">
    <location>
        <begin position="564"/>
        <end position="583"/>
    </location>
</feature>
<accession>A0A286UR16</accession>
<dbReference type="HAMAP" id="MF_03176">
    <property type="entry name" value="PIF1"/>
    <property type="match status" value="1"/>
</dbReference>
<dbReference type="OrthoDB" id="432234at2759"/>
<dbReference type="SUPFAM" id="SSF52540">
    <property type="entry name" value="P-loop containing nucleoside triphosphate hydrolases"/>
    <property type="match status" value="2"/>
</dbReference>
<evidence type="ECO:0000256" key="1">
    <source>
        <dbReference type="ARBA" id="ARBA00022741"/>
    </source>
</evidence>
<evidence type="ECO:0000256" key="4">
    <source>
        <dbReference type="ARBA" id="ARBA00022806"/>
    </source>
</evidence>
<keyword evidence="10 12" id="KW-0413">Isomerase</keyword>
<keyword evidence="11 12" id="KW-0539">Nucleus</keyword>
<feature type="domain" description="AAA+ ATPase" evidence="14">
    <location>
        <begin position="153"/>
        <end position="290"/>
    </location>
</feature>
<sequence>MLQTQIKEEEIDSKKYFAAQVSAYPAVLERSPRVGVFFTWEECQQTIVAFPYTRIFEFPSLIEAEGWIAEWDGGPDRSQTTETAEAPIDYEPPTTIRSEEGISQEEMEDVRIEVSSGRRKPQETYTEADKLPQNPPHIKLSTQQRQVLERVKHGKNVFFTGSAGTGKSVLLRSIISHFARDKTWRNLGITASTGIAAENIGGRTLHSFAGIGLGKGKVEDLVEAVKNSTFSRMRWIETEVLIIDEISMIDGVLFDKLEYLARCIRNNNKPFGGIQLIISGDFCQLPPVPDRLDGIPVPITFAFEAESWDRCVGLPVILEQVFRQRDSTFVNMLNSMRYGEINEEDEARLRALSREVNYTDGIEPTELYPLRAEVVRANKFRLKDLPNPTHTYIADNLRGLDSKGEPVSFRYMDSVLNKLVAIQEVTLKVGAQVMLIMNLPNYGLVNGSLGRVIGFRTTEQAHKELIKMAIPDDKDKSNGNGVKNIPREQLKASPREWPLVQFTNGREYLCVPMKFEAVGVLGNVEATRNQVPLILAWAMSIHKSQGQTLERVKVDLGRTFEKGQAYVALSRATSLDGLQVVNFDRNKVMAHPRVLEWNRQILMYYEEERNLSFNRDVDSEEAIRAYFELQDLDSK</sequence>
<evidence type="ECO:0000256" key="13">
    <source>
        <dbReference type="SAM" id="MobiDB-lite"/>
    </source>
</evidence>
<evidence type="ECO:0000256" key="8">
    <source>
        <dbReference type="ARBA" id="ARBA00023172"/>
    </source>
</evidence>
<keyword evidence="5 12" id="KW-0067">ATP-binding</keyword>
<dbReference type="GO" id="GO:0043139">
    <property type="term" value="F:5'-3' DNA helicase activity"/>
    <property type="evidence" value="ECO:0007669"/>
    <property type="project" value="UniProtKB-UniRule"/>
</dbReference>
<dbReference type="STRING" id="2282107.A0A286UR16"/>
<keyword evidence="1 12" id="KW-0547">Nucleotide-binding</keyword>
<dbReference type="EMBL" id="NBII01000002">
    <property type="protein sequence ID" value="PAV21915.1"/>
    <property type="molecule type" value="Genomic_DNA"/>
</dbReference>
<evidence type="ECO:0000256" key="3">
    <source>
        <dbReference type="ARBA" id="ARBA00022801"/>
    </source>
</evidence>
<dbReference type="InterPro" id="IPR003593">
    <property type="entry name" value="AAA+_ATPase"/>
</dbReference>
<dbReference type="GO" id="GO:0005524">
    <property type="term" value="F:ATP binding"/>
    <property type="evidence" value="ECO:0007669"/>
    <property type="project" value="UniProtKB-UniRule"/>
</dbReference>
<keyword evidence="2 12" id="KW-0227">DNA damage</keyword>
<evidence type="ECO:0000256" key="10">
    <source>
        <dbReference type="ARBA" id="ARBA00023235"/>
    </source>
</evidence>
<dbReference type="CDD" id="cd18037">
    <property type="entry name" value="DEXSc_Pif1_like"/>
    <property type="match status" value="1"/>
</dbReference>
<keyword evidence="6 12" id="KW-0238">DNA-binding</keyword>